<dbReference type="PANTHER" id="PTHR43798:SF31">
    <property type="entry name" value="AB HYDROLASE SUPERFAMILY PROTEIN YCLE"/>
    <property type="match status" value="1"/>
</dbReference>
<dbReference type="InterPro" id="IPR000073">
    <property type="entry name" value="AB_hydrolase_1"/>
</dbReference>
<dbReference type="PRINTS" id="PR00111">
    <property type="entry name" value="ABHYDROLASE"/>
</dbReference>
<dbReference type="InterPro" id="IPR050266">
    <property type="entry name" value="AB_hydrolase_sf"/>
</dbReference>
<evidence type="ECO:0000259" key="2">
    <source>
        <dbReference type="Pfam" id="PF00561"/>
    </source>
</evidence>
<evidence type="ECO:0000313" key="3">
    <source>
        <dbReference type="EMBL" id="WWF05129.1"/>
    </source>
</evidence>
<proteinExistence type="predicted"/>
<organism evidence="3 4">
    <name type="scientific">Janibacter terrae</name>
    <dbReference type="NCBI Taxonomy" id="103817"/>
    <lineage>
        <taxon>Bacteria</taxon>
        <taxon>Bacillati</taxon>
        <taxon>Actinomycetota</taxon>
        <taxon>Actinomycetes</taxon>
        <taxon>Micrococcales</taxon>
        <taxon>Intrasporangiaceae</taxon>
        <taxon>Janibacter</taxon>
    </lineage>
</organism>
<gene>
    <name evidence="3" type="ORF">N5P18_15955</name>
</gene>
<protein>
    <submittedName>
        <fullName evidence="3">Alpha/beta hydrolase</fullName>
    </submittedName>
</protein>
<evidence type="ECO:0000313" key="4">
    <source>
        <dbReference type="Proteomes" id="UP001381003"/>
    </source>
</evidence>
<dbReference type="Proteomes" id="UP001381003">
    <property type="component" value="Chromosome"/>
</dbReference>
<dbReference type="GO" id="GO:0016787">
    <property type="term" value="F:hydrolase activity"/>
    <property type="evidence" value="ECO:0007669"/>
    <property type="project" value="UniProtKB-KW"/>
</dbReference>
<keyword evidence="4" id="KW-1185">Reference proteome</keyword>
<dbReference type="RefSeq" id="WP_338538210.1">
    <property type="nucleotide sequence ID" value="NZ_CP104874.1"/>
</dbReference>
<evidence type="ECO:0000256" key="1">
    <source>
        <dbReference type="ARBA" id="ARBA00022801"/>
    </source>
</evidence>
<sequence>MSTAASFVIELPVGSLAIHDLTVGTARPGAPVVLLVHGITANGLSWRRVADELHHRHGAGAVRVLAPDLRGRAASREAPGPYGLATHAADLRTVIGVFGAHPVLVGHSMGGFVAALAAAADPDLYRSLVLVDGGLAFPPPPDLDIDAALTAVIGPAMARLSMRFADEAAHLEFWRQHPALGALLAGGPVADAVRRYLDHDLVPAPDVPGQWMSSCLLEAVRADGADVLADEAAHSAAGRAVAAGLPVELVWAHRGLLDEPQGLYDEGRIDALRLPPQIAVHGVDANHYDVILRGDGLAAVVDAIDRGLA</sequence>
<name>A0ABZ2FCT8_9MICO</name>
<dbReference type="InterPro" id="IPR029058">
    <property type="entry name" value="AB_hydrolase_fold"/>
</dbReference>
<dbReference type="Pfam" id="PF00561">
    <property type="entry name" value="Abhydrolase_1"/>
    <property type="match status" value="1"/>
</dbReference>
<dbReference type="Gene3D" id="3.40.50.1820">
    <property type="entry name" value="alpha/beta hydrolase"/>
    <property type="match status" value="1"/>
</dbReference>
<feature type="domain" description="AB hydrolase-1" evidence="2">
    <location>
        <begin position="31"/>
        <end position="178"/>
    </location>
</feature>
<keyword evidence="1 3" id="KW-0378">Hydrolase</keyword>
<dbReference type="SUPFAM" id="SSF53474">
    <property type="entry name" value="alpha/beta-Hydrolases"/>
    <property type="match status" value="1"/>
</dbReference>
<dbReference type="EMBL" id="CP104874">
    <property type="protein sequence ID" value="WWF05129.1"/>
    <property type="molecule type" value="Genomic_DNA"/>
</dbReference>
<dbReference type="PANTHER" id="PTHR43798">
    <property type="entry name" value="MONOACYLGLYCEROL LIPASE"/>
    <property type="match status" value="1"/>
</dbReference>
<accession>A0ABZ2FCT8</accession>
<reference evidence="3 4" key="1">
    <citation type="submission" date="2022-09" db="EMBL/GenBank/DDBJ databases">
        <title>Complete genome sequence of Janibacter terrae strain COS04-44, PCL-degrading bacteria isolated from oil spilled coast.</title>
        <authorList>
            <person name="Park H."/>
            <person name="Kim J.Y."/>
            <person name="An S.H."/>
            <person name="Lee C.M."/>
            <person name="Weon H.-Y."/>
        </authorList>
    </citation>
    <scope>NUCLEOTIDE SEQUENCE [LARGE SCALE GENOMIC DNA]</scope>
    <source>
        <strain evidence="3 4">COS04-44</strain>
    </source>
</reference>